<dbReference type="Proteomes" id="UP000828390">
    <property type="component" value="Unassembled WGS sequence"/>
</dbReference>
<keyword evidence="2" id="KW-1185">Reference proteome</keyword>
<proteinExistence type="predicted"/>
<name>A0A9D4GBC9_DREPO</name>
<reference evidence="1" key="2">
    <citation type="submission" date="2020-11" db="EMBL/GenBank/DDBJ databases">
        <authorList>
            <person name="McCartney M.A."/>
            <person name="Auch B."/>
            <person name="Kono T."/>
            <person name="Mallez S."/>
            <person name="Becker A."/>
            <person name="Gohl D.M."/>
            <person name="Silverstein K.A.T."/>
            <person name="Koren S."/>
            <person name="Bechman K.B."/>
            <person name="Herman A."/>
            <person name="Abrahante J.E."/>
            <person name="Garbe J."/>
        </authorList>
    </citation>
    <scope>NUCLEOTIDE SEQUENCE</scope>
    <source>
        <strain evidence="1">Duluth1</strain>
        <tissue evidence="1">Whole animal</tissue>
    </source>
</reference>
<sequence>MGTCCHPSMQAVIEPDQPDVHGVQAIICMEKYGNLQQLLHVTAYVLRFIERCKNKSLSQSRSLTASELLDAESMDIECSTLFI</sequence>
<protein>
    <submittedName>
        <fullName evidence="1">Uncharacterized protein</fullName>
    </submittedName>
</protein>
<evidence type="ECO:0000313" key="1">
    <source>
        <dbReference type="EMBL" id="KAH3814081.1"/>
    </source>
</evidence>
<dbReference type="AlphaFoldDB" id="A0A9D4GBC9"/>
<evidence type="ECO:0000313" key="2">
    <source>
        <dbReference type="Proteomes" id="UP000828390"/>
    </source>
</evidence>
<reference evidence="1" key="1">
    <citation type="journal article" date="2019" name="bioRxiv">
        <title>The Genome of the Zebra Mussel, Dreissena polymorpha: A Resource for Invasive Species Research.</title>
        <authorList>
            <person name="McCartney M.A."/>
            <person name="Auch B."/>
            <person name="Kono T."/>
            <person name="Mallez S."/>
            <person name="Zhang Y."/>
            <person name="Obille A."/>
            <person name="Becker A."/>
            <person name="Abrahante J.E."/>
            <person name="Garbe J."/>
            <person name="Badalamenti J.P."/>
            <person name="Herman A."/>
            <person name="Mangelson H."/>
            <person name="Liachko I."/>
            <person name="Sullivan S."/>
            <person name="Sone E.D."/>
            <person name="Koren S."/>
            <person name="Silverstein K.A.T."/>
            <person name="Beckman K.B."/>
            <person name="Gohl D.M."/>
        </authorList>
    </citation>
    <scope>NUCLEOTIDE SEQUENCE</scope>
    <source>
        <strain evidence="1">Duluth1</strain>
        <tissue evidence="1">Whole animal</tissue>
    </source>
</reference>
<comment type="caution">
    <text evidence="1">The sequence shown here is derived from an EMBL/GenBank/DDBJ whole genome shotgun (WGS) entry which is preliminary data.</text>
</comment>
<organism evidence="1 2">
    <name type="scientific">Dreissena polymorpha</name>
    <name type="common">Zebra mussel</name>
    <name type="synonym">Mytilus polymorpha</name>
    <dbReference type="NCBI Taxonomy" id="45954"/>
    <lineage>
        <taxon>Eukaryota</taxon>
        <taxon>Metazoa</taxon>
        <taxon>Spiralia</taxon>
        <taxon>Lophotrochozoa</taxon>
        <taxon>Mollusca</taxon>
        <taxon>Bivalvia</taxon>
        <taxon>Autobranchia</taxon>
        <taxon>Heteroconchia</taxon>
        <taxon>Euheterodonta</taxon>
        <taxon>Imparidentia</taxon>
        <taxon>Neoheterodontei</taxon>
        <taxon>Myida</taxon>
        <taxon>Dreissenoidea</taxon>
        <taxon>Dreissenidae</taxon>
        <taxon>Dreissena</taxon>
    </lineage>
</organism>
<gene>
    <name evidence="1" type="ORF">DPMN_142563</name>
</gene>
<dbReference type="EMBL" id="JAIWYP010000006">
    <property type="protein sequence ID" value="KAH3814081.1"/>
    <property type="molecule type" value="Genomic_DNA"/>
</dbReference>
<accession>A0A9D4GBC9</accession>